<dbReference type="Pfam" id="PF14355">
    <property type="entry name" value="Abi_C"/>
    <property type="match status" value="1"/>
</dbReference>
<evidence type="ECO:0000313" key="2">
    <source>
        <dbReference type="EMBL" id="REG86560.1"/>
    </source>
</evidence>
<sequence length="251" mass="28203">MQGLEHLENQLDKVEYLQNLLVARATGGDANDGHYQIIRQEILDSPVVSEMMPRWIKTNRNLSQFWEFIKAKFPSYAERRRFIWDSFNPILEFVESGLDHPAKKTIDEVLSNFDSESIHFAWAKALERKASDPEGAITISRSMLESVCKHILDDKGISYNSSSIELSELYKMTAKELNLAPEQHTEQIFKQILGGCSGIVNGLGTLRNKLGDAHGQGRLAVKPQARHAELAVNLAGSMALFLISTYASKKI</sequence>
<dbReference type="InterPro" id="IPR026001">
    <property type="entry name" value="Abi-like_C"/>
</dbReference>
<dbReference type="RefSeq" id="WP_245959041.1">
    <property type="nucleotide sequence ID" value="NZ_QUNG01000001.1"/>
</dbReference>
<dbReference type="Proteomes" id="UP000256542">
    <property type="component" value="Unassembled WGS sequence"/>
</dbReference>
<keyword evidence="3" id="KW-1185">Reference proteome</keyword>
<organism evidence="2 3">
    <name type="scientific">Marinomonas pollencensis</name>
    <dbReference type="NCBI Taxonomy" id="491954"/>
    <lineage>
        <taxon>Bacteria</taxon>
        <taxon>Pseudomonadati</taxon>
        <taxon>Pseudomonadota</taxon>
        <taxon>Gammaproteobacteria</taxon>
        <taxon>Oceanospirillales</taxon>
        <taxon>Oceanospirillaceae</taxon>
        <taxon>Marinomonas</taxon>
    </lineage>
</organism>
<feature type="domain" description="Abortive infection protein-like C-terminal" evidence="1">
    <location>
        <begin position="168"/>
        <end position="243"/>
    </location>
</feature>
<protein>
    <submittedName>
        <fullName evidence="2">Abortive infection Abi-like protein</fullName>
    </submittedName>
</protein>
<comment type="caution">
    <text evidence="2">The sequence shown here is derived from an EMBL/GenBank/DDBJ whole genome shotgun (WGS) entry which is preliminary data.</text>
</comment>
<gene>
    <name evidence="2" type="ORF">DFP81_101125</name>
</gene>
<evidence type="ECO:0000259" key="1">
    <source>
        <dbReference type="Pfam" id="PF14355"/>
    </source>
</evidence>
<name>A0A3E0DSV2_9GAMM</name>
<dbReference type="AlphaFoldDB" id="A0A3E0DSV2"/>
<reference evidence="2 3" key="1">
    <citation type="submission" date="2018-08" db="EMBL/GenBank/DDBJ databases">
        <title>Genomic Encyclopedia of Type Strains, Phase III (KMG-III): the genomes of soil and plant-associated and newly described type strains.</title>
        <authorList>
            <person name="Whitman W."/>
        </authorList>
    </citation>
    <scope>NUCLEOTIDE SEQUENCE [LARGE SCALE GENOMIC DNA]</scope>
    <source>
        <strain evidence="2 3">CECT 7375</strain>
    </source>
</reference>
<dbReference type="EMBL" id="QUNG01000001">
    <property type="protein sequence ID" value="REG86560.1"/>
    <property type="molecule type" value="Genomic_DNA"/>
</dbReference>
<accession>A0A3E0DSV2</accession>
<evidence type="ECO:0000313" key="3">
    <source>
        <dbReference type="Proteomes" id="UP000256542"/>
    </source>
</evidence>
<proteinExistence type="predicted"/>